<evidence type="ECO:0000256" key="2">
    <source>
        <dbReference type="ARBA" id="ARBA00022823"/>
    </source>
</evidence>
<dbReference type="InterPro" id="IPR017453">
    <property type="entry name" value="GCV_H_sub"/>
</dbReference>
<evidence type="ECO:0000256" key="1">
    <source>
        <dbReference type="ARBA" id="ARBA00009249"/>
    </source>
</evidence>
<dbReference type="GO" id="GO:0005960">
    <property type="term" value="C:glycine cleavage complex"/>
    <property type="evidence" value="ECO:0007669"/>
    <property type="project" value="InterPro"/>
</dbReference>
<dbReference type="InterPro" id="IPR003016">
    <property type="entry name" value="2-oxoA_DH_lipoyl-BS"/>
</dbReference>
<keyword evidence="7" id="KW-1185">Reference proteome</keyword>
<evidence type="ECO:0000313" key="6">
    <source>
        <dbReference type="EMBL" id="CBL27922.1"/>
    </source>
</evidence>
<evidence type="ECO:0000313" key="7">
    <source>
        <dbReference type="Proteomes" id="UP000008957"/>
    </source>
</evidence>
<dbReference type="InterPro" id="IPR033753">
    <property type="entry name" value="GCV_H/Fam206"/>
</dbReference>
<proteinExistence type="inferred from homology"/>
<dbReference type="HAMAP" id="MF_00272">
    <property type="entry name" value="GcvH"/>
    <property type="match status" value="1"/>
</dbReference>
<dbReference type="EMBL" id="FP929056">
    <property type="protein sequence ID" value="CBL27922.1"/>
    <property type="molecule type" value="Genomic_DNA"/>
</dbReference>
<evidence type="ECO:0000256" key="4">
    <source>
        <dbReference type="PIRSR" id="PIRSR617453-50"/>
    </source>
</evidence>
<dbReference type="NCBIfam" id="TIGR00527">
    <property type="entry name" value="gcvH"/>
    <property type="match status" value="1"/>
</dbReference>
<dbReference type="PROSITE" id="PS50968">
    <property type="entry name" value="BIOTINYL_LIPOYL"/>
    <property type="match status" value="1"/>
</dbReference>
<comment type="subunit">
    <text evidence="3">The glycine cleavage system is composed of four proteins: P, T, L and H.</text>
</comment>
<dbReference type="GO" id="GO:0009249">
    <property type="term" value="P:protein lipoylation"/>
    <property type="evidence" value="ECO:0007669"/>
    <property type="project" value="TreeGrafter"/>
</dbReference>
<dbReference type="InterPro" id="IPR011053">
    <property type="entry name" value="Single_hybrid_motif"/>
</dbReference>
<protein>
    <recommendedName>
        <fullName evidence="3">Glycine cleavage system H protein</fullName>
    </recommendedName>
</protein>
<evidence type="ECO:0000256" key="3">
    <source>
        <dbReference type="HAMAP-Rule" id="MF_00272"/>
    </source>
</evidence>
<comment type="function">
    <text evidence="3">The glycine cleavage system catalyzes the degradation of glycine. The H protein shuttles the methylamine group of glycine from the P protein to the T protein.</text>
</comment>
<keyword evidence="2 3" id="KW-0450">Lipoyl</keyword>
<reference evidence="6 7" key="2">
    <citation type="submission" date="2010-03" db="EMBL/GenBank/DDBJ databases">
        <authorList>
            <person name="Pajon A."/>
        </authorList>
    </citation>
    <scope>NUCLEOTIDE SEQUENCE [LARGE SCALE GENOMIC DNA]</scope>
    <source>
        <strain evidence="6 7">SGP1</strain>
    </source>
</reference>
<dbReference type="PANTHER" id="PTHR11715">
    <property type="entry name" value="GLYCINE CLEAVAGE SYSTEM H PROTEIN"/>
    <property type="match status" value="1"/>
</dbReference>
<dbReference type="AlphaFoldDB" id="A0AB94IW03"/>
<gene>
    <name evidence="3" type="primary">gcvH</name>
    <name evidence="6" type="ORF">SY1_05080</name>
</gene>
<comment type="cofactor">
    <cofactor evidence="3">
        <name>(R)-lipoate</name>
        <dbReference type="ChEBI" id="CHEBI:83088"/>
    </cofactor>
    <text evidence="3">Binds 1 lipoyl cofactor covalently.</text>
</comment>
<sequence length="137" mass="14972">MKEFNELIFKDDARYTQTHEWAKKEGNTVRVGVDDFSQSALGDIVYAELPEVGAEVHAGAAFGSLESTKAVSDLNAPVSGKVVKVNEALADSPDLVNKDPFGEGWMIEIEPSNPAEFDKLMAVDAYKEYAKGEHAKH</sequence>
<comment type="similarity">
    <text evidence="1 3">Belongs to the GcvH family.</text>
</comment>
<evidence type="ECO:0000259" key="5">
    <source>
        <dbReference type="PROSITE" id="PS50968"/>
    </source>
</evidence>
<organism evidence="6 7">
    <name type="scientific">Fretibacterium fastidiosum</name>
    <dbReference type="NCBI Taxonomy" id="651822"/>
    <lineage>
        <taxon>Bacteria</taxon>
        <taxon>Thermotogati</taxon>
        <taxon>Synergistota</taxon>
        <taxon>Synergistia</taxon>
        <taxon>Synergistales</taxon>
        <taxon>Aminobacteriaceae</taxon>
        <taxon>Fretibacterium</taxon>
    </lineage>
</organism>
<dbReference type="Pfam" id="PF01597">
    <property type="entry name" value="GCV_H"/>
    <property type="match status" value="1"/>
</dbReference>
<dbReference type="InterPro" id="IPR000089">
    <property type="entry name" value="Biotin_lipoyl"/>
</dbReference>
<accession>A0AB94IW03</accession>
<dbReference type="KEGG" id="sbr:SY1_05080"/>
<dbReference type="SUPFAM" id="SSF51230">
    <property type="entry name" value="Single hybrid motif"/>
    <property type="match status" value="1"/>
</dbReference>
<name>A0AB94IW03_9BACT</name>
<dbReference type="PANTHER" id="PTHR11715:SF3">
    <property type="entry name" value="GLYCINE CLEAVAGE SYSTEM H PROTEIN-RELATED"/>
    <property type="match status" value="1"/>
</dbReference>
<dbReference type="PROSITE" id="PS00189">
    <property type="entry name" value="LIPOYL"/>
    <property type="match status" value="1"/>
</dbReference>
<dbReference type="CDD" id="cd06848">
    <property type="entry name" value="GCS_H"/>
    <property type="match status" value="1"/>
</dbReference>
<feature type="domain" description="Lipoyl-binding" evidence="5">
    <location>
        <begin position="28"/>
        <end position="110"/>
    </location>
</feature>
<dbReference type="InterPro" id="IPR002930">
    <property type="entry name" value="GCV_H"/>
</dbReference>
<dbReference type="GO" id="GO:0019464">
    <property type="term" value="P:glycine decarboxylation via glycine cleavage system"/>
    <property type="evidence" value="ECO:0007669"/>
    <property type="project" value="UniProtKB-UniRule"/>
</dbReference>
<dbReference type="NCBIfam" id="NF002270">
    <property type="entry name" value="PRK01202.1"/>
    <property type="match status" value="1"/>
</dbReference>
<dbReference type="Proteomes" id="UP000008957">
    <property type="component" value="Chromosome"/>
</dbReference>
<dbReference type="RefSeq" id="WP_015556069.1">
    <property type="nucleotide sequence ID" value="NC_021038.1"/>
</dbReference>
<feature type="modified residue" description="N6-lipoyllysine" evidence="3 4">
    <location>
        <position position="69"/>
    </location>
</feature>
<dbReference type="GO" id="GO:0005829">
    <property type="term" value="C:cytosol"/>
    <property type="evidence" value="ECO:0007669"/>
    <property type="project" value="TreeGrafter"/>
</dbReference>
<dbReference type="Gene3D" id="2.40.50.100">
    <property type="match status" value="1"/>
</dbReference>
<reference evidence="7" key="1">
    <citation type="submission" date="2010-03" db="EMBL/GenBank/DDBJ databases">
        <title>The genome sequence of Synergistetes sp. SGP1.</title>
        <authorList>
            <consortium name="metaHIT consortium -- http://www.metahit.eu/"/>
            <person name="Pajon A."/>
            <person name="Turner K."/>
            <person name="Parkhill J."/>
            <person name="Wade W."/>
            <person name="Vartoukian S."/>
        </authorList>
    </citation>
    <scope>NUCLEOTIDE SEQUENCE [LARGE SCALE GENOMIC DNA]</scope>
    <source>
        <strain evidence="7">SGP1</strain>
    </source>
</reference>